<dbReference type="RefSeq" id="XP_045285795.1">
    <property type="nucleotide sequence ID" value="XM_045433482.1"/>
</dbReference>
<dbReference type="VEuPathDB" id="FungiDB:I7I50_07933"/>
<keyword evidence="3" id="KW-1185">Reference proteome</keyword>
<name>C0NTF3_AJECG</name>
<reference evidence="2" key="1">
    <citation type="submission" date="2009-02" db="EMBL/GenBank/DDBJ databases">
        <title>The Genome Sequence of Ajellomyces capsulatus strain G186AR.</title>
        <authorList>
            <consortium name="The Broad Institute Genome Sequencing Platform"/>
            <person name="Champion M."/>
            <person name="Cuomo C."/>
            <person name="Ma L.-J."/>
            <person name="Henn M.R."/>
            <person name="Sil A."/>
            <person name="Goldman B."/>
            <person name="Young S.K."/>
            <person name="Kodira C.D."/>
            <person name="Zeng Q."/>
            <person name="Koehrsen M."/>
            <person name="Alvarado L."/>
            <person name="Berlin A."/>
            <person name="Borenstein D."/>
            <person name="Chen Z."/>
            <person name="Engels R."/>
            <person name="Freedman E."/>
            <person name="Gellesch M."/>
            <person name="Goldberg J."/>
            <person name="Griggs A."/>
            <person name="Gujja S."/>
            <person name="Heiman D."/>
            <person name="Hepburn T."/>
            <person name="Howarth C."/>
            <person name="Jen D."/>
            <person name="Larson L."/>
            <person name="Lewis B."/>
            <person name="Mehta T."/>
            <person name="Park D."/>
            <person name="Pearson M."/>
            <person name="Roberts A."/>
            <person name="Saif S."/>
            <person name="Shea T."/>
            <person name="Shenoy N."/>
            <person name="Sisk P."/>
            <person name="Stolte C."/>
            <person name="Sykes S."/>
            <person name="Walk T."/>
            <person name="White J."/>
            <person name="Yandava C."/>
            <person name="Klein B."/>
            <person name="McEwen J.G."/>
            <person name="Puccia R."/>
            <person name="Goldman G.H."/>
            <person name="Felipe M.S."/>
            <person name="Nino-Vega G."/>
            <person name="San-Blas G."/>
            <person name="Taylor J."/>
            <person name="Mendoza L."/>
            <person name="Galagan J."/>
            <person name="Nusbaum C."/>
            <person name="Birren B."/>
        </authorList>
    </citation>
    <scope>NUCLEOTIDE SEQUENCE</scope>
    <source>
        <strain evidence="2">G186AR</strain>
    </source>
</reference>
<dbReference type="HOGENOM" id="CLU_024934_5_2_1"/>
<accession>C0NTF3</accession>
<dbReference type="AlphaFoldDB" id="C0NTF3"/>
<organism evidence="2 3">
    <name type="scientific">Ajellomyces capsulatus (strain G186AR / H82 / ATCC MYA-2454 / RMSCC 2432)</name>
    <name type="common">Darling's disease fungus</name>
    <name type="synonym">Histoplasma capsulatum</name>
    <dbReference type="NCBI Taxonomy" id="447093"/>
    <lineage>
        <taxon>Eukaryota</taxon>
        <taxon>Fungi</taxon>
        <taxon>Dikarya</taxon>
        <taxon>Ascomycota</taxon>
        <taxon>Pezizomycotina</taxon>
        <taxon>Eurotiomycetes</taxon>
        <taxon>Eurotiomycetidae</taxon>
        <taxon>Onygenales</taxon>
        <taxon>Ajellomycetaceae</taxon>
        <taxon>Histoplasma</taxon>
    </lineage>
</organism>
<sequence length="411" mass="45783">MALVVLHPANRVILSHVNHYKTFKSAFTCIVPLTIMARVCCNGTRAIPSQQHLIDTIALPQHQVPNTSLDMPGPLSSSSESVLAPSSSPMPTQAATPQPAPAPVPAPVLDLNLADLELMMNWYSIDIHPFSTDLEYKIVWQEALRRESLTYPFLMHGILAVSGLELGRRSGCNASNIKQQLYLALALGHHSRAVALSQPLLGNINEENCKAVFLVSILLTVFAFGSSQVLNSGDACNSINQLHLVFLLARGMQQAYSTAADQIKGGAFDVIMKLDDYTPWLPHDAMTALRKLSQHNKNYKRYTVQNEKNAYETAIDLVQFIFKQIHGGSTRPNPVITWATTVPPLYLELMRARRPMALVILAHYCVALHHLRGIWWVDGWSVPLLREIWSSLDGEWRKSLRWVVAVTKFTP</sequence>
<evidence type="ECO:0000313" key="3">
    <source>
        <dbReference type="Proteomes" id="UP000001631"/>
    </source>
</evidence>
<dbReference type="InterPro" id="IPR053157">
    <property type="entry name" value="Sterol_Uptake_Regulator"/>
</dbReference>
<dbReference type="GO" id="GO:0001228">
    <property type="term" value="F:DNA-binding transcription activator activity, RNA polymerase II-specific"/>
    <property type="evidence" value="ECO:0007669"/>
    <property type="project" value="TreeGrafter"/>
</dbReference>
<dbReference type="Proteomes" id="UP000001631">
    <property type="component" value="Unassembled WGS sequence"/>
</dbReference>
<dbReference type="EMBL" id="GG663371">
    <property type="protein sequence ID" value="EEH05314.1"/>
    <property type="molecule type" value="Genomic_DNA"/>
</dbReference>
<gene>
    <name evidence="2" type="ORF">HCBG_06433</name>
</gene>
<dbReference type="PANTHER" id="PTHR47784">
    <property type="entry name" value="STEROL UPTAKE CONTROL PROTEIN 2"/>
    <property type="match status" value="1"/>
</dbReference>
<dbReference type="GeneID" id="69039449"/>
<evidence type="ECO:0000313" key="2">
    <source>
        <dbReference type="EMBL" id="EEH05314.1"/>
    </source>
</evidence>
<dbReference type="STRING" id="447093.C0NTF3"/>
<proteinExistence type="predicted"/>
<dbReference type="PANTHER" id="PTHR47784:SF5">
    <property type="entry name" value="STEROL UPTAKE CONTROL PROTEIN 2"/>
    <property type="match status" value="1"/>
</dbReference>
<evidence type="ECO:0000256" key="1">
    <source>
        <dbReference type="SAM" id="MobiDB-lite"/>
    </source>
</evidence>
<protein>
    <submittedName>
        <fullName evidence="2">C6 zinc finger domain-containing protein</fullName>
    </submittedName>
</protein>
<dbReference type="FunCoup" id="C0NTF3">
    <property type="interactions" value="193"/>
</dbReference>
<feature type="compositionally biased region" description="Low complexity" evidence="1">
    <location>
        <begin position="72"/>
        <end position="97"/>
    </location>
</feature>
<dbReference type="InParanoid" id="C0NTF3"/>
<feature type="region of interest" description="Disordered" evidence="1">
    <location>
        <begin position="68"/>
        <end position="103"/>
    </location>
</feature>